<feature type="region of interest" description="Disordered" evidence="11">
    <location>
        <begin position="1088"/>
        <end position="1183"/>
    </location>
</feature>
<feature type="transmembrane region" description="Helical" evidence="10">
    <location>
        <begin position="544"/>
        <end position="565"/>
    </location>
</feature>
<reference evidence="15" key="1">
    <citation type="submission" date="2016-11" db="UniProtKB">
        <authorList>
            <consortium name="WormBaseParasite"/>
        </authorList>
    </citation>
    <scope>IDENTIFICATION</scope>
</reference>
<feature type="domain" description="EF-hand" evidence="12">
    <location>
        <begin position="772"/>
        <end position="802"/>
    </location>
</feature>
<feature type="transmembrane region" description="Helical" evidence="10">
    <location>
        <begin position="462"/>
        <end position="484"/>
    </location>
</feature>
<evidence type="ECO:0000259" key="13">
    <source>
        <dbReference type="PROSITE" id="PS50262"/>
    </source>
</evidence>
<dbReference type="InterPro" id="IPR002048">
    <property type="entry name" value="EF_hand_dom"/>
</dbReference>
<dbReference type="GO" id="GO:0005243">
    <property type="term" value="F:gap junction channel activity"/>
    <property type="evidence" value="ECO:0007669"/>
    <property type="project" value="TreeGrafter"/>
</dbReference>
<dbReference type="GO" id="GO:0034220">
    <property type="term" value="P:monoatomic ion transmembrane transport"/>
    <property type="evidence" value="ECO:0007669"/>
    <property type="project" value="UniProtKB-KW"/>
</dbReference>
<keyword evidence="2 10" id="KW-0813">Transport</keyword>
<feature type="transmembrane region" description="Helical" evidence="10">
    <location>
        <begin position="141"/>
        <end position="162"/>
    </location>
</feature>
<evidence type="ECO:0000256" key="2">
    <source>
        <dbReference type="ARBA" id="ARBA00022448"/>
    </source>
</evidence>
<dbReference type="Pfam" id="PF00876">
    <property type="entry name" value="Innexin"/>
    <property type="match status" value="1"/>
</dbReference>
<feature type="compositionally biased region" description="Low complexity" evidence="11">
    <location>
        <begin position="1157"/>
        <end position="1169"/>
    </location>
</feature>
<feature type="domain" description="EF-hand" evidence="12">
    <location>
        <begin position="804"/>
        <end position="839"/>
    </location>
</feature>
<dbReference type="SUPFAM" id="SSF47473">
    <property type="entry name" value="EF-hand"/>
    <property type="match status" value="1"/>
</dbReference>
<feature type="region of interest" description="Disordered" evidence="11">
    <location>
        <begin position="927"/>
        <end position="952"/>
    </location>
</feature>
<keyword evidence="9 10" id="KW-0407">Ion channel</keyword>
<dbReference type="Gene3D" id="1.10.238.10">
    <property type="entry name" value="EF-hand"/>
    <property type="match status" value="1"/>
</dbReference>
<feature type="transmembrane region" description="Helical" evidence="10">
    <location>
        <begin position="266"/>
        <end position="289"/>
    </location>
</feature>
<dbReference type="Pfam" id="PF13499">
    <property type="entry name" value="EF-hand_7"/>
    <property type="match status" value="1"/>
</dbReference>
<evidence type="ECO:0000256" key="3">
    <source>
        <dbReference type="ARBA" id="ARBA00022475"/>
    </source>
</evidence>
<name>A0A1I8JIV6_9PLAT</name>
<dbReference type="PROSITE" id="PS50262">
    <property type="entry name" value="G_PROTEIN_RECEP_F1_2"/>
    <property type="match status" value="1"/>
</dbReference>
<feature type="compositionally biased region" description="Basic and acidic residues" evidence="11">
    <location>
        <begin position="931"/>
        <end position="948"/>
    </location>
</feature>
<dbReference type="InterPro" id="IPR011992">
    <property type="entry name" value="EF-hand-dom_pair"/>
</dbReference>
<keyword evidence="4 10" id="KW-0812">Transmembrane</keyword>
<accession>A0A1I8JIV6</accession>
<dbReference type="SMART" id="SM00054">
    <property type="entry name" value="EFh"/>
    <property type="match status" value="3"/>
</dbReference>
<dbReference type="Proteomes" id="UP000095280">
    <property type="component" value="Unplaced"/>
</dbReference>
<keyword evidence="5" id="KW-0106">Calcium</keyword>
<dbReference type="CDD" id="cd00051">
    <property type="entry name" value="EFh"/>
    <property type="match status" value="2"/>
</dbReference>
<comment type="similarity">
    <text evidence="10">Belongs to the pannexin family.</text>
</comment>
<dbReference type="CDD" id="cd00637">
    <property type="entry name" value="7tm_classA_rhodopsin-like"/>
    <property type="match status" value="1"/>
</dbReference>
<dbReference type="PANTHER" id="PTHR11893">
    <property type="entry name" value="INNEXIN"/>
    <property type="match status" value="1"/>
</dbReference>
<dbReference type="WBParaSite" id="maker-uti_cns_0047945-snap-gene-0.4-mRNA-1">
    <property type="protein sequence ID" value="maker-uti_cns_0047945-snap-gene-0.4-mRNA-1"/>
    <property type="gene ID" value="maker-uti_cns_0047945-snap-gene-0.4"/>
</dbReference>
<feature type="transmembrane region" description="Helical" evidence="10">
    <location>
        <begin position="221"/>
        <end position="246"/>
    </location>
</feature>
<keyword evidence="14" id="KW-1185">Reference proteome</keyword>
<feature type="transmembrane region" description="Helical" evidence="10">
    <location>
        <begin position="640"/>
        <end position="664"/>
    </location>
</feature>
<comment type="subcellular location">
    <subcellularLocation>
        <location evidence="1 10">Cell membrane</location>
        <topology evidence="1 10">Multi-pass membrane protein</topology>
    </subcellularLocation>
</comment>
<dbReference type="Pfam" id="PF13833">
    <property type="entry name" value="EF-hand_8"/>
    <property type="match status" value="1"/>
</dbReference>
<dbReference type="PROSITE" id="PS51013">
    <property type="entry name" value="PANNEXIN"/>
    <property type="match status" value="1"/>
</dbReference>
<evidence type="ECO:0000256" key="8">
    <source>
        <dbReference type="ARBA" id="ARBA00023136"/>
    </source>
</evidence>
<dbReference type="PRINTS" id="PR01262">
    <property type="entry name" value="INNEXIN"/>
</dbReference>
<evidence type="ECO:0000256" key="4">
    <source>
        <dbReference type="ARBA" id="ARBA00022692"/>
    </source>
</evidence>
<feature type="transmembrane region" description="Helical" evidence="10">
    <location>
        <begin position="182"/>
        <end position="200"/>
    </location>
</feature>
<proteinExistence type="inferred from homology"/>
<dbReference type="Gene3D" id="1.20.1070.10">
    <property type="entry name" value="Rhodopsin 7-helix transmembrane proteins"/>
    <property type="match status" value="1"/>
</dbReference>
<organism evidence="14 15">
    <name type="scientific">Macrostomum lignano</name>
    <dbReference type="NCBI Taxonomy" id="282301"/>
    <lineage>
        <taxon>Eukaryota</taxon>
        <taxon>Metazoa</taxon>
        <taxon>Spiralia</taxon>
        <taxon>Lophotrochozoa</taxon>
        <taxon>Platyhelminthes</taxon>
        <taxon>Rhabditophora</taxon>
        <taxon>Macrostomorpha</taxon>
        <taxon>Macrostomida</taxon>
        <taxon>Macrostomidae</taxon>
        <taxon>Macrostomum</taxon>
    </lineage>
</organism>
<dbReference type="InterPro" id="IPR000990">
    <property type="entry name" value="Innexin"/>
</dbReference>
<dbReference type="PROSITE" id="PS50222">
    <property type="entry name" value="EF_HAND_2"/>
    <property type="match status" value="3"/>
</dbReference>
<dbReference type="GO" id="GO:0005886">
    <property type="term" value="C:plasma membrane"/>
    <property type="evidence" value="ECO:0007669"/>
    <property type="project" value="UniProtKB-SubCell"/>
</dbReference>
<dbReference type="GO" id="GO:0005509">
    <property type="term" value="F:calcium ion binding"/>
    <property type="evidence" value="ECO:0007669"/>
    <property type="project" value="InterPro"/>
</dbReference>
<dbReference type="PROSITE" id="PS00018">
    <property type="entry name" value="EF_HAND_1"/>
    <property type="match status" value="3"/>
</dbReference>
<feature type="compositionally biased region" description="Polar residues" evidence="11">
    <location>
        <begin position="1174"/>
        <end position="1183"/>
    </location>
</feature>
<keyword evidence="3" id="KW-1003">Cell membrane</keyword>
<dbReference type="GO" id="GO:0005921">
    <property type="term" value="C:gap junction"/>
    <property type="evidence" value="ECO:0007669"/>
    <property type="project" value="UniProtKB-UniRule"/>
</dbReference>
<evidence type="ECO:0000256" key="6">
    <source>
        <dbReference type="ARBA" id="ARBA00022989"/>
    </source>
</evidence>
<feature type="region of interest" description="Disordered" evidence="11">
    <location>
        <begin position="1869"/>
        <end position="1899"/>
    </location>
</feature>
<keyword evidence="8 10" id="KW-0472">Membrane</keyword>
<comment type="function">
    <text evidence="10">Structural component of the gap junctions.</text>
</comment>
<evidence type="ECO:0000259" key="12">
    <source>
        <dbReference type="PROSITE" id="PS50222"/>
    </source>
</evidence>
<keyword evidence="7 10" id="KW-0406">Ion transport</keyword>
<dbReference type="PANTHER" id="PTHR11893:SF36">
    <property type="entry name" value="INNEXIN-5"/>
    <property type="match status" value="1"/>
</dbReference>
<dbReference type="FunFam" id="1.10.238.10:FF:000001">
    <property type="entry name" value="Calmodulin 1"/>
    <property type="match status" value="1"/>
</dbReference>
<evidence type="ECO:0000313" key="15">
    <source>
        <dbReference type="WBParaSite" id="maker-uti_cns_0047945-snap-gene-0.4-mRNA-1"/>
    </source>
</evidence>
<evidence type="ECO:0000256" key="1">
    <source>
        <dbReference type="ARBA" id="ARBA00004651"/>
    </source>
</evidence>
<keyword evidence="6 10" id="KW-1133">Transmembrane helix</keyword>
<evidence type="ECO:0000256" key="5">
    <source>
        <dbReference type="ARBA" id="ARBA00022837"/>
    </source>
</evidence>
<evidence type="ECO:0000256" key="7">
    <source>
        <dbReference type="ARBA" id="ARBA00023065"/>
    </source>
</evidence>
<sequence length="2070" mass="230293">FSAMLQTTPTRCRLPSSSRIPVRHRAQLAVAIQALSLLALVLNCGLVVLLARTPRPRTGAKGIPLLAAAEIGMNLSLLVMHAEVWTPSCSSAVDILDKFNYSFEAWHLLRNFWLCAMTVARAKAVARPLQSRDSMAPKRQACLFTGFGLASAAWSCLDLTLLRAPNSVAKLAGRALALLRHFLNTVAAGTVIAGASALIVHRVRRTNVFQFQRREAQASRIVVSIAVAFALLELPYALVVYVGIIWTIANGNKAGFPKEFAETLHILYRINHLLIVADTCLNLFVLLCLSASFRQQMMRRILACRQAGQRRRQQRSLQQQRLQRRSRRAAATAEGGADSYDSILHLKQNSVLQDVMNQDFFSKVGDFKLTDSSLRSDNDFSDRLNYYYTSIMIVIFAVVVSARQYVGKPLQCWIPAEFSEQWEKYSESYCWIKNTYFVPMNETGVPDHAHVRRQYEINYYQYVPFILALMALALNVPNIVWKILNTRTGVSLKTIVHNASSVISVDPIERPQAVVSLAKTFEEAVIFALDDKNRKSRTERLRRTLRGGFGSYLILSYVFTKMLFFCASFGLLLAVCCMLSSSYRVFDLGVFSEIVQGKSWRNSGIFPRITHCDFEIRRLNVRHPYTMQCVLTVNLFNEKIFVFLWFWYLVISAANIVSLLYWLLYCLPFKQYDFIDSYLSTSDKYHGERDSAALQEFVNRHLRNDGVFLLRLIASNSGHLVTTELVHRLWRNKRRLTRQIMADFDIGSIPQEQVAQLKSVFTLFDRSGCGSITDIVNEVDQDGNGSIEFEEFVQMIMIKLQRRTPTEETRGAFKVFDKDGDGYITRDELAASLASMRIEATPEELDDMFKEADLDCDGRISYDDFKLGPDLRLLEHNNIKVKGCRGRRAAVRVVRVLSRRRHRGQSAGRQLLQLVAQGLRQRLPAARHRLGRPDVARQNSREAAEQERRHRIGVLDNVSLPGGFEVADGGRVGSKAGQQVAEVGGLVDAGGGGRGFDFGPQRPQPASGIVSCRRRQAAQRLPEPLQPRQIVGERVGLVEAQRRAGLLNCDALQRGFCSLQRRDEEDKECRDEADKECRDEADKECRDEEDKECRDERTKSAEMKRTKSAEIRKTKTADGEDKSTKSRLQRPPLELAFNAAPCSSCRPRSGRRTQRRASSALGAASPASSKRQRQQVLGSQSAAQLSCQTLRPGSRFVNRGGRGDAVTGVLGGWRRVGGTQFREAIKEAQSERLNKSCAAASAAAASVGPEEEQRLHQVDPQAALVLAERGAPEGGHRDGDRLVSAAANRRGHRLDDEVQRAEGAVSMAVMVISGRWPSSMLAIIARVSRASCSAAEPTWSGLKDDSEEEEKETNLGETTLVQLLNRGGQVVKVEHLVLKQHQLLLLKQIWVWHGLTCLSCERHPRHNQMPEMRSFQIVRASGGTPRRAGCLSNFALRVVASGRTELHRSAAHAETQPKPQCRPDLWDHVHRAPVRIESSNGAATDLIHRRGADPSPGLHQSVLDVDLSRRIVATEPIVDDVAQSLHEDAPGDAAPRSCPRLLSRCWTVELRRQSVRAGGRRDHLGAAASLNEEGLRFARQLRAADDVECGGDVVKRHADAIHSVDISAGVAVSQQEADESVGVAVPVSLLCGLRGGFQQLPAGEVGSHLHYEAETLFEELLDSLHVLLGAVPRLKLDVVLVAQDQAETARLLRYRIGGQLRQLRCLGSWLWLAATSSCCGGDSDSERNRQRFYSARQPPLSLVHAELLRQSSMPNGLSNVGCGPLAPVHGTRLGASWPALVAATGGVRVGASLQQQAGQLWPLVLAAVGQRSGAVFVTTVDQPGADGAPRQQLPHHVGVSPPDGPVQSGGAGPALAVRARIDSARVTDHNAASLADGGAGAQQKSNGRQVTPGGRGGKQRRQKLLPAWVELLIRDRLRVQSRLELLIRDRLRVQSQLKLLIRDRLRVQSRLELLIRDRLRVQSQLELLIRDRLRVQSQLELLIRDRLRVQSQLELLIRDRLRVQSQLELLIRDRLRVQSRLELLIRDRLRVQSRLVGLPFCCHHLVSHSESGVGKLSGKRSLFIGEAFET</sequence>
<gene>
    <name evidence="10" type="primary">inx</name>
</gene>
<evidence type="ECO:0000313" key="14">
    <source>
        <dbReference type="Proteomes" id="UP000095280"/>
    </source>
</evidence>
<feature type="domain" description="EF-hand" evidence="12">
    <location>
        <begin position="840"/>
        <end position="875"/>
    </location>
</feature>
<dbReference type="InterPro" id="IPR017452">
    <property type="entry name" value="GPCR_Rhodpsn_7TM"/>
</dbReference>
<feature type="transmembrane region" description="Helical" evidence="10">
    <location>
        <begin position="28"/>
        <end position="51"/>
    </location>
</feature>
<evidence type="ECO:0000256" key="9">
    <source>
        <dbReference type="ARBA" id="ARBA00023303"/>
    </source>
</evidence>
<evidence type="ECO:0000256" key="10">
    <source>
        <dbReference type="RuleBase" id="RU010713"/>
    </source>
</evidence>
<dbReference type="SUPFAM" id="SSF81321">
    <property type="entry name" value="Family A G protein-coupled receptor-like"/>
    <property type="match status" value="1"/>
</dbReference>
<dbReference type="InterPro" id="IPR018247">
    <property type="entry name" value="EF_Hand_1_Ca_BS"/>
</dbReference>
<evidence type="ECO:0000256" key="11">
    <source>
        <dbReference type="SAM" id="MobiDB-lite"/>
    </source>
</evidence>
<feature type="compositionally biased region" description="Basic and acidic residues" evidence="11">
    <location>
        <begin position="1088"/>
        <end position="1124"/>
    </location>
</feature>
<feature type="domain" description="G-protein coupled receptors family 1 profile" evidence="13">
    <location>
        <begin position="114"/>
        <end position="286"/>
    </location>
</feature>
<comment type="caution">
    <text evidence="10">Lacks conserved residue(s) required for the propagation of feature annotation.</text>
</comment>
<protein>
    <recommendedName>
        <fullName evidence="10">Innexin</fullName>
    </recommendedName>
</protein>